<evidence type="ECO:0000313" key="4">
    <source>
        <dbReference type="Proteomes" id="UP000672032"/>
    </source>
</evidence>
<sequence length="286" mass="33155">MNPASEEYTTFCTRYGLYKYKILPFGLTNGPAIYQRYMNDILFDYLDVFCTAYLDDILIYSENEEEHEEHVKLVLTRLENAGLQADLKKCEFNVKRTKYFGFIISIEGIEVDPEKIEIVESWAYLTTVKGIQSFLGFCNFYRRFIKDYGIIAKPLTELTKANTPFIFDDICRQAFDILKEKLMTAPLLQHYDYSLPCMLETDASDGVVASVLSQKHGDDWLPVAYFSKTMAAAELNYEVHDKEMLSIVRSFSYWKSELAGSPHQIRVYTDHKALEYFMTTKALNVC</sequence>
<evidence type="ECO:0000313" key="3">
    <source>
        <dbReference type="EMBL" id="QSZ28681.1"/>
    </source>
</evidence>
<dbReference type="FunFam" id="3.30.70.270:FF:000003">
    <property type="entry name" value="Transposon Ty3-G Gag-Pol polyprotein"/>
    <property type="match status" value="1"/>
</dbReference>
<dbReference type="InterPro" id="IPR043128">
    <property type="entry name" value="Rev_trsase/Diguanyl_cyclase"/>
</dbReference>
<dbReference type="GO" id="GO:0003824">
    <property type="term" value="F:catalytic activity"/>
    <property type="evidence" value="ECO:0007669"/>
    <property type="project" value="UniProtKB-KW"/>
</dbReference>
<dbReference type="Pfam" id="PF00078">
    <property type="entry name" value="RVT_1"/>
    <property type="match status" value="1"/>
</dbReference>
<proteinExistence type="predicted"/>
<evidence type="ECO:0000256" key="1">
    <source>
        <dbReference type="ARBA" id="ARBA00023268"/>
    </source>
</evidence>
<dbReference type="AlphaFoldDB" id="A0A8A3P1K5"/>
<dbReference type="FunFam" id="3.30.70.270:FF:000020">
    <property type="entry name" value="Transposon Tf2-6 polyprotein-like Protein"/>
    <property type="match status" value="1"/>
</dbReference>
<evidence type="ECO:0000259" key="2">
    <source>
        <dbReference type="PROSITE" id="PS50878"/>
    </source>
</evidence>
<dbReference type="CDD" id="cd01647">
    <property type="entry name" value="RT_LTR"/>
    <property type="match status" value="1"/>
</dbReference>
<keyword evidence="4" id="KW-1185">Reference proteome</keyword>
<dbReference type="SUPFAM" id="SSF56672">
    <property type="entry name" value="DNA/RNA polymerases"/>
    <property type="match status" value="1"/>
</dbReference>
<dbReference type="InterPro" id="IPR000477">
    <property type="entry name" value="RT_dom"/>
</dbReference>
<organism evidence="3 4">
    <name type="scientific">Monilinia vaccinii-corymbosi</name>
    <dbReference type="NCBI Taxonomy" id="61207"/>
    <lineage>
        <taxon>Eukaryota</taxon>
        <taxon>Fungi</taxon>
        <taxon>Dikarya</taxon>
        <taxon>Ascomycota</taxon>
        <taxon>Pezizomycotina</taxon>
        <taxon>Leotiomycetes</taxon>
        <taxon>Helotiales</taxon>
        <taxon>Sclerotiniaceae</taxon>
        <taxon>Monilinia</taxon>
    </lineage>
</organism>
<dbReference type="PROSITE" id="PS50878">
    <property type="entry name" value="RT_POL"/>
    <property type="match status" value="1"/>
</dbReference>
<dbReference type="Gene3D" id="3.30.70.270">
    <property type="match status" value="2"/>
</dbReference>
<accession>A0A8A3P1K5</accession>
<dbReference type="InterPro" id="IPR050951">
    <property type="entry name" value="Retrovirus_Pol_polyprotein"/>
</dbReference>
<dbReference type="PANTHER" id="PTHR37984">
    <property type="entry name" value="PROTEIN CBG26694"/>
    <property type="match status" value="1"/>
</dbReference>
<name>A0A8A3P1K5_9HELO</name>
<keyword evidence="1" id="KW-0511">Multifunctional enzyme</keyword>
<reference evidence="3" key="1">
    <citation type="submission" date="2020-10" db="EMBL/GenBank/DDBJ databases">
        <title>Genome Sequence of Monilinia vaccinii-corymbosi Sheds Light on Mummy Berry Disease Infection of Blueberry and Mating Type.</title>
        <authorList>
            <person name="Yow A.G."/>
            <person name="Zhang Y."/>
            <person name="Bansal K."/>
            <person name="Eacker S.M."/>
            <person name="Sullivan S."/>
            <person name="Liachko I."/>
            <person name="Cubeta M.A."/>
            <person name="Rollins J.A."/>
            <person name="Ashrafi H."/>
        </authorList>
    </citation>
    <scope>NUCLEOTIDE SEQUENCE</scope>
    <source>
        <strain evidence="3">RL-1</strain>
    </source>
</reference>
<dbReference type="OrthoDB" id="3561867at2759"/>
<dbReference type="InterPro" id="IPR043502">
    <property type="entry name" value="DNA/RNA_pol_sf"/>
</dbReference>
<gene>
    <name evidence="3" type="ORF">DSL72_003181</name>
</gene>
<protein>
    <recommendedName>
        <fullName evidence="2">Reverse transcriptase domain-containing protein</fullName>
    </recommendedName>
</protein>
<dbReference type="PANTHER" id="PTHR37984:SF5">
    <property type="entry name" value="PROTEIN NYNRIN-LIKE"/>
    <property type="match status" value="1"/>
</dbReference>
<dbReference type="InterPro" id="IPR041577">
    <property type="entry name" value="RT_RNaseH_2"/>
</dbReference>
<dbReference type="EMBL" id="CP063405">
    <property type="protein sequence ID" value="QSZ28681.1"/>
    <property type="molecule type" value="Genomic_DNA"/>
</dbReference>
<dbReference type="Gene3D" id="3.10.10.10">
    <property type="entry name" value="HIV Type 1 Reverse Transcriptase, subunit A, domain 1"/>
    <property type="match status" value="1"/>
</dbReference>
<dbReference type="Pfam" id="PF17919">
    <property type="entry name" value="RT_RNaseH_2"/>
    <property type="match status" value="1"/>
</dbReference>
<dbReference type="CDD" id="cd09274">
    <property type="entry name" value="RNase_HI_RT_Ty3"/>
    <property type="match status" value="1"/>
</dbReference>
<feature type="domain" description="Reverse transcriptase" evidence="2">
    <location>
        <begin position="1"/>
        <end position="104"/>
    </location>
</feature>
<dbReference type="Proteomes" id="UP000672032">
    <property type="component" value="Chromosome 1"/>
</dbReference>